<dbReference type="InterPro" id="IPR043573">
    <property type="entry name" value="Fig4-like"/>
</dbReference>
<dbReference type="GO" id="GO:0043813">
    <property type="term" value="F:phosphatidylinositol-3,5-bisphosphate 5-phosphatase activity"/>
    <property type="evidence" value="ECO:0007669"/>
    <property type="project" value="InterPro"/>
</dbReference>
<reference evidence="2" key="1">
    <citation type="submission" date="2022-03" db="EMBL/GenBank/DDBJ databases">
        <title>A functionally conserved STORR gene fusion in Papaver species that diverged 16.8 million years ago.</title>
        <authorList>
            <person name="Catania T."/>
        </authorList>
    </citation>
    <scope>NUCLEOTIDE SEQUENCE</scope>
    <source>
        <strain evidence="2">S-191538</strain>
    </source>
</reference>
<keyword evidence="3" id="KW-1185">Reference proteome</keyword>
<evidence type="ECO:0000313" key="3">
    <source>
        <dbReference type="Proteomes" id="UP001177140"/>
    </source>
</evidence>
<dbReference type="Proteomes" id="UP001177140">
    <property type="component" value="Unassembled WGS sequence"/>
</dbReference>
<dbReference type="EMBL" id="JAJJMA010281149">
    <property type="protein sequence ID" value="MCL7046423.1"/>
    <property type="molecule type" value="Genomic_DNA"/>
</dbReference>
<evidence type="ECO:0000256" key="1">
    <source>
        <dbReference type="ARBA" id="ARBA00022801"/>
    </source>
</evidence>
<dbReference type="PANTHER" id="PTHR45738">
    <property type="entry name" value="POLYPHOSPHOINOSITIDE PHOSPHATASE"/>
    <property type="match status" value="1"/>
</dbReference>
<dbReference type="AlphaFoldDB" id="A0AA42AZY7"/>
<sequence length="409" mass="46534">MLNQTLAVDKEYTRKKKIHFIYVWIVLLDKLEMVGKFDNEPVAEKANLRPDVPKSNGRNPVPDDKPQDTLAKTICDYTLICSYTRTYTPLYYLVQIQLVLLNSRVSNFNDFENLVKRYGNPIIILNLIKRAVKSYHQLLLYRICSASATNYLHCLVGAIKTSDACDVSLVTHVDDDMECADSAETVPGEEIAETQGNHLLHVIGFIDVPKIDLDSCLADNVMLFYKTMGDTLAHQYGGSAAHNKIFSERRGQWKAATLSQEFFRTLERYYSNAYMDVEKQAAINVFLGHFHPQGRPAPWELDSDQHHNADSMRLPRSPLLERAQGNNKRFSDSTPEISTCESEMSYPRHTPSMASRRLFADMRSNQNTRSLMKINLGRAQIGEDSSGDTLDEFSDRFADWVNCGETLCH</sequence>
<organism evidence="2 3">
    <name type="scientific">Papaver nudicaule</name>
    <name type="common">Iceland poppy</name>
    <dbReference type="NCBI Taxonomy" id="74823"/>
    <lineage>
        <taxon>Eukaryota</taxon>
        <taxon>Viridiplantae</taxon>
        <taxon>Streptophyta</taxon>
        <taxon>Embryophyta</taxon>
        <taxon>Tracheophyta</taxon>
        <taxon>Spermatophyta</taxon>
        <taxon>Magnoliopsida</taxon>
        <taxon>Ranunculales</taxon>
        <taxon>Papaveraceae</taxon>
        <taxon>Papaveroideae</taxon>
        <taxon>Papaver</taxon>
    </lineage>
</organism>
<dbReference type="GO" id="GO:0046856">
    <property type="term" value="P:phosphatidylinositol dephosphorylation"/>
    <property type="evidence" value="ECO:0007669"/>
    <property type="project" value="InterPro"/>
</dbReference>
<accession>A0AA42AZY7</accession>
<name>A0AA42AZY7_PAPNU</name>
<gene>
    <name evidence="2" type="ORF">MKW94_010482</name>
</gene>
<evidence type="ECO:0000313" key="2">
    <source>
        <dbReference type="EMBL" id="MCL7046423.1"/>
    </source>
</evidence>
<comment type="caution">
    <text evidence="2">The sequence shown here is derived from an EMBL/GenBank/DDBJ whole genome shotgun (WGS) entry which is preliminary data.</text>
</comment>
<proteinExistence type="predicted"/>
<keyword evidence="1" id="KW-0378">Hydrolase</keyword>
<dbReference type="PANTHER" id="PTHR45738:SF3">
    <property type="entry name" value="OS03G0182400 PROTEIN"/>
    <property type="match status" value="1"/>
</dbReference>
<protein>
    <submittedName>
        <fullName evidence="2">Uncharacterized protein</fullName>
    </submittedName>
</protein>